<comment type="similarity">
    <text evidence="4">Belongs to the Maf family.</text>
</comment>
<accession>A0A4Y3TWS9</accession>
<dbReference type="Pfam" id="PF02545">
    <property type="entry name" value="Maf"/>
    <property type="match status" value="1"/>
</dbReference>
<keyword evidence="4" id="KW-0963">Cytoplasm</keyword>
<evidence type="ECO:0000256" key="3">
    <source>
        <dbReference type="ARBA" id="ARBA00023080"/>
    </source>
</evidence>
<dbReference type="GO" id="GO:0005737">
    <property type="term" value="C:cytoplasm"/>
    <property type="evidence" value="ECO:0007669"/>
    <property type="project" value="UniProtKB-SubCell"/>
</dbReference>
<proteinExistence type="inferred from homology"/>
<evidence type="ECO:0000256" key="1">
    <source>
        <dbReference type="ARBA" id="ARBA00001968"/>
    </source>
</evidence>
<dbReference type="GO" id="GO:0047429">
    <property type="term" value="F:nucleoside triphosphate diphosphatase activity"/>
    <property type="evidence" value="ECO:0007669"/>
    <property type="project" value="UniProtKB-EC"/>
</dbReference>
<dbReference type="Gene3D" id="3.90.950.10">
    <property type="match status" value="1"/>
</dbReference>
<feature type="active site" description="Proton acceptor" evidence="4">
    <location>
        <position position="88"/>
    </location>
</feature>
<name>A0A4Y3TWS9_9PROT</name>
<dbReference type="CDD" id="cd00555">
    <property type="entry name" value="Maf"/>
    <property type="match status" value="1"/>
</dbReference>
<dbReference type="AlphaFoldDB" id="A0A4Y3TWS9"/>
<dbReference type="PIRSF" id="PIRSF006305">
    <property type="entry name" value="Maf"/>
    <property type="match status" value="1"/>
</dbReference>
<evidence type="ECO:0000256" key="2">
    <source>
        <dbReference type="ARBA" id="ARBA00022801"/>
    </source>
</evidence>
<evidence type="ECO:0000313" key="5">
    <source>
        <dbReference type="EMBL" id="GEB85587.1"/>
    </source>
</evidence>
<organism evidence="5 6">
    <name type="scientific">Acetobacter peroxydans</name>
    <dbReference type="NCBI Taxonomy" id="104098"/>
    <lineage>
        <taxon>Bacteria</taxon>
        <taxon>Pseudomonadati</taxon>
        <taxon>Pseudomonadota</taxon>
        <taxon>Alphaproteobacteria</taxon>
        <taxon>Acetobacterales</taxon>
        <taxon>Acetobacteraceae</taxon>
        <taxon>Acetobacter</taxon>
    </lineage>
</organism>
<keyword evidence="2 4" id="KW-0378">Hydrolase</keyword>
<dbReference type="SUPFAM" id="SSF52972">
    <property type="entry name" value="ITPase-like"/>
    <property type="match status" value="1"/>
</dbReference>
<dbReference type="OrthoDB" id="9813962at2"/>
<evidence type="ECO:0000256" key="4">
    <source>
        <dbReference type="HAMAP-Rule" id="MF_00528"/>
    </source>
</evidence>
<dbReference type="EC" id="3.6.1.9" evidence="4"/>
<protein>
    <recommendedName>
        <fullName evidence="4">Nucleoside triphosphate pyrophosphatase</fullName>
        <ecNumber evidence="4">3.6.1.9</ecNumber>
    </recommendedName>
    <alternativeName>
        <fullName evidence="4">Nucleotide pyrophosphatase</fullName>
        <shortName evidence="4">Nucleotide PPase</shortName>
    </alternativeName>
</protein>
<comment type="function">
    <text evidence="4">Nucleoside triphosphate pyrophosphatase. May have a dual role in cell division arrest and in preventing the incorporation of modified nucleotides into cellular nucleic acids.</text>
</comment>
<evidence type="ECO:0000313" key="6">
    <source>
        <dbReference type="Proteomes" id="UP000317730"/>
    </source>
</evidence>
<keyword evidence="6" id="KW-1185">Reference proteome</keyword>
<comment type="catalytic activity">
    <reaction evidence="4">
        <text>a 2'-deoxyribonucleoside 5'-triphosphate + H2O = a 2'-deoxyribonucleoside 5'-phosphate + diphosphate + H(+)</text>
        <dbReference type="Rhea" id="RHEA:44644"/>
        <dbReference type="ChEBI" id="CHEBI:15377"/>
        <dbReference type="ChEBI" id="CHEBI:15378"/>
        <dbReference type="ChEBI" id="CHEBI:33019"/>
        <dbReference type="ChEBI" id="CHEBI:61560"/>
        <dbReference type="ChEBI" id="CHEBI:65317"/>
        <dbReference type="EC" id="3.6.1.9"/>
    </reaction>
</comment>
<sequence>MTALVLKPTPLQDRGTPLLLASGSAARKRLLENAGLVFESVRPEVDEQAIRERAQVEGRGVDDTALELATAKALAINADTRTLVIGSDQMLSCEGRWYDKPPTLEQAACQLEALRGRTHTLHTAVVLSRGGQVVWQHVEQAYLSMRAFSDSFLAQYLALEGAACLSCVGAYRLEGPGLHLFEQVRGDSFTIQGLPLLPLFAALRDMKVLLP</sequence>
<reference evidence="5 6" key="1">
    <citation type="submission" date="2019-06" db="EMBL/GenBank/DDBJ databases">
        <title>Whole genome shotgun sequence of Acetobacter peroxydans NBRC 13755.</title>
        <authorList>
            <person name="Hosoyama A."/>
            <person name="Uohara A."/>
            <person name="Ohji S."/>
            <person name="Ichikawa N."/>
        </authorList>
    </citation>
    <scope>NUCLEOTIDE SEQUENCE [LARGE SCALE GENOMIC DNA]</scope>
    <source>
        <strain evidence="5 6">NBRC 13755</strain>
    </source>
</reference>
<dbReference type="GO" id="GO:0009117">
    <property type="term" value="P:nucleotide metabolic process"/>
    <property type="evidence" value="ECO:0007669"/>
    <property type="project" value="UniProtKB-KW"/>
</dbReference>
<dbReference type="HAMAP" id="MF_00528">
    <property type="entry name" value="Maf"/>
    <property type="match status" value="1"/>
</dbReference>
<comment type="catalytic activity">
    <reaction evidence="4">
        <text>a ribonucleoside 5'-triphosphate + H2O = a ribonucleoside 5'-phosphate + diphosphate + H(+)</text>
        <dbReference type="Rhea" id="RHEA:23996"/>
        <dbReference type="ChEBI" id="CHEBI:15377"/>
        <dbReference type="ChEBI" id="CHEBI:15378"/>
        <dbReference type="ChEBI" id="CHEBI:33019"/>
        <dbReference type="ChEBI" id="CHEBI:58043"/>
        <dbReference type="ChEBI" id="CHEBI:61557"/>
        <dbReference type="EC" id="3.6.1.9"/>
    </reaction>
</comment>
<dbReference type="InterPro" id="IPR003697">
    <property type="entry name" value="Maf-like"/>
</dbReference>
<comment type="cofactor">
    <cofactor evidence="1 4">
        <name>a divalent metal cation</name>
        <dbReference type="ChEBI" id="CHEBI:60240"/>
    </cofactor>
</comment>
<comment type="caution">
    <text evidence="5">The sequence shown here is derived from an EMBL/GenBank/DDBJ whole genome shotgun (WGS) entry which is preliminary data.</text>
</comment>
<comment type="caution">
    <text evidence="4">Lacks conserved residue(s) required for the propagation of feature annotation.</text>
</comment>
<gene>
    <name evidence="5" type="ORF">APE01nite_13840</name>
</gene>
<keyword evidence="3 4" id="KW-0546">Nucleotide metabolism</keyword>
<dbReference type="EMBL" id="BJMV01000006">
    <property type="protein sequence ID" value="GEB85587.1"/>
    <property type="molecule type" value="Genomic_DNA"/>
</dbReference>
<dbReference type="InterPro" id="IPR029001">
    <property type="entry name" value="ITPase-like_fam"/>
</dbReference>
<dbReference type="RefSeq" id="WP_141375969.1">
    <property type="nucleotide sequence ID" value="NZ_BAPL01000005.1"/>
</dbReference>
<dbReference type="PANTHER" id="PTHR43213">
    <property type="entry name" value="BIFUNCTIONAL DTTP/UTP PYROPHOSPHATASE/METHYLTRANSFERASE PROTEIN-RELATED"/>
    <property type="match status" value="1"/>
</dbReference>
<comment type="subcellular location">
    <subcellularLocation>
        <location evidence="4">Cytoplasm</location>
    </subcellularLocation>
</comment>
<dbReference type="PANTHER" id="PTHR43213:SF5">
    <property type="entry name" value="BIFUNCTIONAL DTTP_UTP PYROPHOSPHATASE_METHYLTRANSFERASE PROTEIN-RELATED"/>
    <property type="match status" value="1"/>
</dbReference>
<dbReference type="Proteomes" id="UP000317730">
    <property type="component" value="Unassembled WGS sequence"/>
</dbReference>